<evidence type="ECO:0000313" key="11">
    <source>
        <dbReference type="Proteomes" id="UP001620645"/>
    </source>
</evidence>
<dbReference type="CDD" id="cd00086">
    <property type="entry name" value="homeodomain"/>
    <property type="match status" value="1"/>
</dbReference>
<dbReference type="InterPro" id="IPR017970">
    <property type="entry name" value="Homeobox_CS"/>
</dbReference>
<keyword evidence="4 6" id="KW-0371">Homeobox</keyword>
<dbReference type="PANTHER" id="PTHR24339:SF28">
    <property type="entry name" value="E5-RELATED"/>
    <property type="match status" value="1"/>
</dbReference>
<dbReference type="EMBL" id="JBICCN010000143">
    <property type="protein sequence ID" value="KAL3090309.1"/>
    <property type="molecule type" value="Genomic_DNA"/>
</dbReference>
<evidence type="ECO:0000256" key="4">
    <source>
        <dbReference type="ARBA" id="ARBA00023155"/>
    </source>
</evidence>
<dbReference type="InterPro" id="IPR050877">
    <property type="entry name" value="EMX-VAX-Noto_Homeobox_TFs"/>
</dbReference>
<keyword evidence="5 6" id="KW-0539">Nucleus</keyword>
<dbReference type="Proteomes" id="UP001620645">
    <property type="component" value="Unassembled WGS sequence"/>
</dbReference>
<comment type="caution">
    <text evidence="10">The sequence shown here is derived from an EMBL/GenBank/DDBJ whole genome shotgun (WGS) entry which is preliminary data.</text>
</comment>
<comment type="subcellular location">
    <subcellularLocation>
        <location evidence="1 6 7">Nucleus</location>
    </subcellularLocation>
</comment>
<organism evidence="10 11">
    <name type="scientific">Heterodera schachtii</name>
    <name type="common">Sugarbeet cyst nematode worm</name>
    <name type="synonym">Tylenchus schachtii</name>
    <dbReference type="NCBI Taxonomy" id="97005"/>
    <lineage>
        <taxon>Eukaryota</taxon>
        <taxon>Metazoa</taxon>
        <taxon>Ecdysozoa</taxon>
        <taxon>Nematoda</taxon>
        <taxon>Chromadorea</taxon>
        <taxon>Rhabditida</taxon>
        <taxon>Tylenchina</taxon>
        <taxon>Tylenchomorpha</taxon>
        <taxon>Tylenchoidea</taxon>
        <taxon>Heteroderidae</taxon>
        <taxon>Heteroderinae</taxon>
        <taxon>Heterodera</taxon>
    </lineage>
</organism>
<feature type="DNA-binding region" description="Homeobox" evidence="6">
    <location>
        <begin position="139"/>
        <end position="198"/>
    </location>
</feature>
<dbReference type="SUPFAM" id="SSF46689">
    <property type="entry name" value="Homeodomain-like"/>
    <property type="match status" value="1"/>
</dbReference>
<dbReference type="FunFam" id="1.10.10.60:FF:000081">
    <property type="entry name" value="Empty spiracles homeobox 2"/>
    <property type="match status" value="1"/>
</dbReference>
<keyword evidence="11" id="KW-1185">Reference proteome</keyword>
<reference evidence="10 11" key="1">
    <citation type="submission" date="2024-10" db="EMBL/GenBank/DDBJ databases">
        <authorList>
            <person name="Kim D."/>
        </authorList>
    </citation>
    <scope>NUCLEOTIDE SEQUENCE [LARGE SCALE GENOMIC DNA]</scope>
    <source>
        <strain evidence="10">Taebaek</strain>
    </source>
</reference>
<dbReference type="InterPro" id="IPR009057">
    <property type="entry name" value="Homeodomain-like_sf"/>
</dbReference>
<evidence type="ECO:0000256" key="3">
    <source>
        <dbReference type="ARBA" id="ARBA00023125"/>
    </source>
</evidence>
<comment type="similarity">
    <text evidence="2">Belongs to the EMX homeobox family.</text>
</comment>
<evidence type="ECO:0000256" key="5">
    <source>
        <dbReference type="ARBA" id="ARBA00023242"/>
    </source>
</evidence>
<dbReference type="PROSITE" id="PS00027">
    <property type="entry name" value="HOMEOBOX_1"/>
    <property type="match status" value="1"/>
</dbReference>
<feature type="compositionally biased region" description="Basic and acidic residues" evidence="8">
    <location>
        <begin position="207"/>
        <end position="223"/>
    </location>
</feature>
<protein>
    <recommendedName>
        <fullName evidence="9">Homeobox domain-containing protein</fullName>
    </recommendedName>
</protein>
<dbReference type="PROSITE" id="PS50071">
    <property type="entry name" value="HOMEOBOX_2"/>
    <property type="match status" value="1"/>
</dbReference>
<evidence type="ECO:0000256" key="1">
    <source>
        <dbReference type="ARBA" id="ARBA00004123"/>
    </source>
</evidence>
<dbReference type="AlphaFoldDB" id="A0ABD2JIH5"/>
<dbReference type="Pfam" id="PF00046">
    <property type="entry name" value="Homeodomain"/>
    <property type="match status" value="1"/>
</dbReference>
<dbReference type="Gene3D" id="1.10.10.60">
    <property type="entry name" value="Homeodomain-like"/>
    <property type="match status" value="1"/>
</dbReference>
<dbReference type="SMART" id="SM00389">
    <property type="entry name" value="HOX"/>
    <property type="match status" value="1"/>
</dbReference>
<evidence type="ECO:0000259" key="9">
    <source>
        <dbReference type="PROSITE" id="PS50071"/>
    </source>
</evidence>
<evidence type="ECO:0000256" key="2">
    <source>
        <dbReference type="ARBA" id="ARBA00007397"/>
    </source>
</evidence>
<sequence length="232" mass="25464">MPFANFSVDSILSSGEGNSGTSKCHNSFRPSVVSASSCHGCLTDEGSSCFEMRPFDSVDTEFGPRAGDDDTSLVISRWALQCIRMIAGDDAKMTTMKTVNADSPEQISPTDAANSIFLNPSIALGNGNAFPLFQQMQKAKRIRTAFSPSQLVKLEQAFNGSQYLVGSERKVLAKQLALSETQVKVWFQNRRTKSKRLDNGEMMPSKRGAEEESERGTKRKETAQNKTNETSE</sequence>
<gene>
    <name evidence="10" type="ORF">niasHS_006761</name>
</gene>
<proteinExistence type="inferred from homology"/>
<feature type="domain" description="Homeobox" evidence="9">
    <location>
        <begin position="137"/>
        <end position="197"/>
    </location>
</feature>
<dbReference type="InterPro" id="IPR001356">
    <property type="entry name" value="HD"/>
</dbReference>
<dbReference type="GO" id="GO:0003677">
    <property type="term" value="F:DNA binding"/>
    <property type="evidence" value="ECO:0007669"/>
    <property type="project" value="UniProtKB-UniRule"/>
</dbReference>
<evidence type="ECO:0000256" key="6">
    <source>
        <dbReference type="PROSITE-ProRule" id="PRU00108"/>
    </source>
</evidence>
<dbReference type="GO" id="GO:0005634">
    <property type="term" value="C:nucleus"/>
    <property type="evidence" value="ECO:0007669"/>
    <property type="project" value="UniProtKB-SubCell"/>
</dbReference>
<keyword evidence="3 6" id="KW-0238">DNA-binding</keyword>
<feature type="region of interest" description="Disordered" evidence="8">
    <location>
        <begin position="193"/>
        <end position="232"/>
    </location>
</feature>
<accession>A0ABD2JIH5</accession>
<evidence type="ECO:0000256" key="7">
    <source>
        <dbReference type="RuleBase" id="RU000682"/>
    </source>
</evidence>
<name>A0ABD2JIH5_HETSC</name>
<evidence type="ECO:0000256" key="8">
    <source>
        <dbReference type="SAM" id="MobiDB-lite"/>
    </source>
</evidence>
<dbReference type="PANTHER" id="PTHR24339">
    <property type="entry name" value="HOMEOBOX PROTEIN EMX-RELATED"/>
    <property type="match status" value="1"/>
</dbReference>
<evidence type="ECO:0000313" key="10">
    <source>
        <dbReference type="EMBL" id="KAL3090309.1"/>
    </source>
</evidence>